<evidence type="ECO:0000256" key="13">
    <source>
        <dbReference type="ARBA" id="ARBA00032866"/>
    </source>
</evidence>
<comment type="caution">
    <text evidence="17">The sequence shown here is derived from an EMBL/GenBank/DDBJ whole genome shotgun (WGS) entry which is preliminary data.</text>
</comment>
<evidence type="ECO:0000256" key="8">
    <source>
        <dbReference type="ARBA" id="ARBA00022679"/>
    </source>
</evidence>
<keyword evidence="8 14" id="KW-0808">Transferase</keyword>
<dbReference type="InterPro" id="IPR004566">
    <property type="entry name" value="PanK"/>
</dbReference>
<evidence type="ECO:0000256" key="3">
    <source>
        <dbReference type="ARBA" id="ARBA00005225"/>
    </source>
</evidence>
<dbReference type="InterPro" id="IPR006083">
    <property type="entry name" value="PRK/URK"/>
</dbReference>
<keyword evidence="11 14" id="KW-0067">ATP-binding</keyword>
<feature type="binding site" evidence="14">
    <location>
        <begin position="109"/>
        <end position="116"/>
    </location>
    <ligand>
        <name>ATP</name>
        <dbReference type="ChEBI" id="CHEBI:30616"/>
    </ligand>
</feature>
<dbReference type="Proteomes" id="UP000664382">
    <property type="component" value="Unassembled WGS sequence"/>
</dbReference>
<dbReference type="PANTHER" id="PTHR10285">
    <property type="entry name" value="URIDINE KINASE"/>
    <property type="match status" value="1"/>
</dbReference>
<dbReference type="GO" id="GO:0005524">
    <property type="term" value="F:ATP binding"/>
    <property type="evidence" value="ECO:0007669"/>
    <property type="project" value="UniProtKB-UniRule"/>
</dbReference>
<dbReference type="GO" id="GO:0004594">
    <property type="term" value="F:pantothenate kinase activity"/>
    <property type="evidence" value="ECO:0007669"/>
    <property type="project" value="UniProtKB-UniRule"/>
</dbReference>
<dbReference type="EC" id="2.7.1.33" evidence="5 14"/>
<keyword evidence="18" id="KW-1185">Reference proteome</keyword>
<dbReference type="GO" id="GO:0015937">
    <property type="term" value="P:coenzyme A biosynthetic process"/>
    <property type="evidence" value="ECO:0007669"/>
    <property type="project" value="UniProtKB-UniRule"/>
</dbReference>
<keyword evidence="7 14" id="KW-0963">Cytoplasm</keyword>
<evidence type="ECO:0000313" key="17">
    <source>
        <dbReference type="EMBL" id="MBO1903040.1"/>
    </source>
</evidence>
<sequence>MTEQNTGSPAPDTHPITKHDALSPFIEIDRAEWSRLAGETPMPLTEEEIAAYRGLGDPLDLVEVSEVFRPLSRLINQYAIANGEMHRRTRRFLKRGRDRPSPFVVGIAGSVAVGKSTVARVLRDMLARWPETPEVQLVTTDGFLYPNAELERRGITHRKGFPESYDRRGLLRFVSQIKSGATEVSAPHYSHLSYDIVPGEFTVVRRPDILIIEGLNVLQPASAERPLAVSDLFDFSIYVDARTADIEQWFTERFLKLRKAAFSNPNSYFRRFANLETDEARALAHEYWKGINEPNLIENIRPTRARASLVLRKEADHRIQKVLLRKL</sequence>
<comment type="subcellular location">
    <subcellularLocation>
        <location evidence="2 14 15">Cytoplasm</location>
    </subcellularLocation>
</comment>
<dbReference type="CDD" id="cd02025">
    <property type="entry name" value="PanK"/>
    <property type="match status" value="1"/>
</dbReference>
<protein>
    <recommendedName>
        <fullName evidence="6 14">Pantothenate kinase</fullName>
        <ecNumber evidence="5 14">2.7.1.33</ecNumber>
    </recommendedName>
    <alternativeName>
        <fullName evidence="13 14">Pantothenic acid kinase</fullName>
    </alternativeName>
</protein>
<comment type="pathway">
    <text evidence="3 14 15">Cofactor biosynthesis; coenzyme A biosynthesis; CoA from (R)-pantothenate: step 1/5.</text>
</comment>
<gene>
    <name evidence="14" type="primary">coaA</name>
    <name evidence="17" type="ORF">J4H92_13925</name>
</gene>
<evidence type="ECO:0000256" key="6">
    <source>
        <dbReference type="ARBA" id="ARBA00015080"/>
    </source>
</evidence>
<proteinExistence type="inferred from homology"/>
<evidence type="ECO:0000256" key="11">
    <source>
        <dbReference type="ARBA" id="ARBA00022840"/>
    </source>
</evidence>
<dbReference type="EMBL" id="JAGDYM010000016">
    <property type="protein sequence ID" value="MBO1903040.1"/>
    <property type="molecule type" value="Genomic_DNA"/>
</dbReference>
<comment type="similarity">
    <text evidence="4 14 15">Belongs to the prokaryotic pantothenate kinase family.</text>
</comment>
<dbReference type="Pfam" id="PF00485">
    <property type="entry name" value="PRK"/>
    <property type="match status" value="1"/>
</dbReference>
<evidence type="ECO:0000256" key="7">
    <source>
        <dbReference type="ARBA" id="ARBA00022490"/>
    </source>
</evidence>
<dbReference type="SUPFAM" id="SSF52540">
    <property type="entry name" value="P-loop containing nucleoside triphosphate hydrolases"/>
    <property type="match status" value="1"/>
</dbReference>
<evidence type="ECO:0000256" key="1">
    <source>
        <dbReference type="ARBA" id="ARBA00001206"/>
    </source>
</evidence>
<feature type="domain" description="Phosphoribulokinase/uridine kinase" evidence="16">
    <location>
        <begin position="104"/>
        <end position="242"/>
    </location>
</feature>
<dbReference type="PIRSF" id="PIRSF000545">
    <property type="entry name" value="Pantothenate_kin"/>
    <property type="match status" value="1"/>
</dbReference>
<evidence type="ECO:0000256" key="12">
    <source>
        <dbReference type="ARBA" id="ARBA00022993"/>
    </source>
</evidence>
<evidence type="ECO:0000256" key="2">
    <source>
        <dbReference type="ARBA" id="ARBA00004496"/>
    </source>
</evidence>
<name>A0A939SD33_9MICO</name>
<keyword evidence="12 14" id="KW-0173">Coenzyme A biosynthesis</keyword>
<organism evidence="17 18">
    <name type="scientific">Leucobacter weissii</name>
    <dbReference type="NCBI Taxonomy" id="1983706"/>
    <lineage>
        <taxon>Bacteria</taxon>
        <taxon>Bacillati</taxon>
        <taxon>Actinomycetota</taxon>
        <taxon>Actinomycetes</taxon>
        <taxon>Micrococcales</taxon>
        <taxon>Microbacteriaceae</taxon>
        <taxon>Leucobacter</taxon>
    </lineage>
</organism>
<comment type="catalytic activity">
    <reaction evidence="1 14 15">
        <text>(R)-pantothenate + ATP = (R)-4'-phosphopantothenate + ADP + H(+)</text>
        <dbReference type="Rhea" id="RHEA:16373"/>
        <dbReference type="ChEBI" id="CHEBI:10986"/>
        <dbReference type="ChEBI" id="CHEBI:15378"/>
        <dbReference type="ChEBI" id="CHEBI:29032"/>
        <dbReference type="ChEBI" id="CHEBI:30616"/>
        <dbReference type="ChEBI" id="CHEBI:456216"/>
        <dbReference type="EC" id="2.7.1.33"/>
    </reaction>
</comment>
<keyword evidence="10 14" id="KW-0418">Kinase</keyword>
<evidence type="ECO:0000256" key="10">
    <source>
        <dbReference type="ARBA" id="ARBA00022777"/>
    </source>
</evidence>
<evidence type="ECO:0000256" key="4">
    <source>
        <dbReference type="ARBA" id="ARBA00006087"/>
    </source>
</evidence>
<dbReference type="GO" id="GO:0005737">
    <property type="term" value="C:cytoplasm"/>
    <property type="evidence" value="ECO:0007669"/>
    <property type="project" value="UniProtKB-SubCell"/>
</dbReference>
<evidence type="ECO:0000313" key="18">
    <source>
        <dbReference type="Proteomes" id="UP000664382"/>
    </source>
</evidence>
<evidence type="ECO:0000256" key="5">
    <source>
        <dbReference type="ARBA" id="ARBA00012102"/>
    </source>
</evidence>
<accession>A0A939SD33</accession>
<dbReference type="InterPro" id="IPR027417">
    <property type="entry name" value="P-loop_NTPase"/>
</dbReference>
<dbReference type="Gene3D" id="3.40.50.300">
    <property type="entry name" value="P-loop containing nucleotide triphosphate hydrolases"/>
    <property type="match status" value="1"/>
</dbReference>
<dbReference type="RefSeq" id="WP_208098788.1">
    <property type="nucleotide sequence ID" value="NZ_JAGDYM010000016.1"/>
</dbReference>
<dbReference type="HAMAP" id="MF_00215">
    <property type="entry name" value="Pantothen_kinase_1"/>
    <property type="match status" value="1"/>
</dbReference>
<evidence type="ECO:0000259" key="16">
    <source>
        <dbReference type="Pfam" id="PF00485"/>
    </source>
</evidence>
<reference evidence="17" key="1">
    <citation type="submission" date="2021-03" db="EMBL/GenBank/DDBJ databases">
        <title>Leucobacter chromiisoli sp. nov., isolated from chromium-containing soil of chemical plant.</title>
        <authorList>
            <person name="Xu Z."/>
        </authorList>
    </citation>
    <scope>NUCLEOTIDE SEQUENCE</scope>
    <source>
        <strain evidence="17">S27</strain>
    </source>
</reference>
<dbReference type="NCBIfam" id="TIGR00554">
    <property type="entry name" value="panK_bact"/>
    <property type="match status" value="1"/>
</dbReference>
<dbReference type="AlphaFoldDB" id="A0A939SD33"/>
<evidence type="ECO:0000256" key="15">
    <source>
        <dbReference type="RuleBase" id="RU003530"/>
    </source>
</evidence>
<keyword evidence="9 14" id="KW-0547">Nucleotide-binding</keyword>
<evidence type="ECO:0000256" key="9">
    <source>
        <dbReference type="ARBA" id="ARBA00022741"/>
    </source>
</evidence>
<evidence type="ECO:0000256" key="14">
    <source>
        <dbReference type="HAMAP-Rule" id="MF_00215"/>
    </source>
</evidence>